<keyword evidence="6 17" id="KW-0812">Transmembrane</keyword>
<feature type="transmembrane region" description="Helical" evidence="17">
    <location>
        <begin position="1302"/>
        <end position="1323"/>
    </location>
</feature>
<feature type="compositionally biased region" description="Basic and acidic residues" evidence="16">
    <location>
        <begin position="451"/>
        <end position="466"/>
    </location>
</feature>
<keyword evidence="10" id="KW-0406">Ion transport</keyword>
<dbReference type="STRING" id="930992.A0A0D0BAU3"/>
<keyword evidence="8" id="KW-0851">Voltage-gated channel</keyword>
<keyword evidence="3" id="KW-1003">Cell membrane</keyword>
<keyword evidence="11 17" id="KW-0472">Membrane</keyword>
<dbReference type="InParanoid" id="A0A0D0BAU3"/>
<feature type="region of interest" description="Disordered" evidence="16">
    <location>
        <begin position="1"/>
        <end position="103"/>
    </location>
</feature>
<evidence type="ECO:0000256" key="12">
    <source>
        <dbReference type="ARBA" id="ARBA00023180"/>
    </source>
</evidence>
<feature type="compositionally biased region" description="Low complexity" evidence="16">
    <location>
        <begin position="2029"/>
        <end position="2046"/>
    </location>
</feature>
<keyword evidence="13" id="KW-0407">Ion channel</keyword>
<keyword evidence="7" id="KW-0106">Calcium</keyword>
<reference evidence="19 20" key="1">
    <citation type="submission" date="2014-04" db="EMBL/GenBank/DDBJ databases">
        <authorList>
            <consortium name="DOE Joint Genome Institute"/>
            <person name="Kuo A."/>
            <person name="Ruytinx J."/>
            <person name="Rineau F."/>
            <person name="Colpaert J."/>
            <person name="Kohler A."/>
            <person name="Nagy L.G."/>
            <person name="Floudas D."/>
            <person name="Copeland A."/>
            <person name="Barry K.W."/>
            <person name="Cichocki N."/>
            <person name="Veneault-Fourrey C."/>
            <person name="LaButti K."/>
            <person name="Lindquist E.A."/>
            <person name="Lipzen A."/>
            <person name="Lundell T."/>
            <person name="Morin E."/>
            <person name="Murat C."/>
            <person name="Sun H."/>
            <person name="Tunlid A."/>
            <person name="Henrissat B."/>
            <person name="Grigoriev I.V."/>
            <person name="Hibbett D.S."/>
            <person name="Martin F."/>
            <person name="Nordberg H.P."/>
            <person name="Cantor M.N."/>
            <person name="Hua S.X."/>
        </authorList>
    </citation>
    <scope>NUCLEOTIDE SEQUENCE [LARGE SCALE GENOMIC DNA]</scope>
    <source>
        <strain evidence="19 20">UH-Slu-Lm8-n1</strain>
    </source>
</reference>
<dbReference type="InterPro" id="IPR027359">
    <property type="entry name" value="Volt_channel_dom_sf"/>
</dbReference>
<evidence type="ECO:0000259" key="18">
    <source>
        <dbReference type="Pfam" id="PF00520"/>
    </source>
</evidence>
<gene>
    <name evidence="19" type="ORF">CY34DRAFT_75265</name>
</gene>
<keyword evidence="5" id="KW-0107">Calcium channel</keyword>
<dbReference type="GO" id="GO:0008331">
    <property type="term" value="F:high voltage-gated calcium channel activity"/>
    <property type="evidence" value="ECO:0007669"/>
    <property type="project" value="TreeGrafter"/>
</dbReference>
<feature type="transmembrane region" description="Helical" evidence="17">
    <location>
        <begin position="680"/>
        <end position="697"/>
    </location>
</feature>
<dbReference type="InterPro" id="IPR005821">
    <property type="entry name" value="Ion_trans_dom"/>
</dbReference>
<dbReference type="FunFam" id="1.10.287.70:FF:000093">
    <property type="entry name" value="Calcium channel subunit Cch1"/>
    <property type="match status" value="1"/>
</dbReference>
<evidence type="ECO:0000256" key="7">
    <source>
        <dbReference type="ARBA" id="ARBA00022837"/>
    </source>
</evidence>
<dbReference type="FunCoup" id="A0A0D0BAU3">
    <property type="interactions" value="30"/>
</dbReference>
<feature type="transmembrane region" description="Helical" evidence="17">
    <location>
        <begin position="518"/>
        <end position="538"/>
    </location>
</feature>
<evidence type="ECO:0000256" key="2">
    <source>
        <dbReference type="ARBA" id="ARBA00022448"/>
    </source>
</evidence>
<feature type="transmembrane region" description="Helical" evidence="17">
    <location>
        <begin position="1258"/>
        <end position="1282"/>
    </location>
</feature>
<feature type="compositionally biased region" description="Basic and acidic residues" evidence="16">
    <location>
        <begin position="151"/>
        <end position="160"/>
    </location>
</feature>
<feature type="transmembrane region" description="Helical" evidence="17">
    <location>
        <begin position="1474"/>
        <end position="1499"/>
    </location>
</feature>
<keyword evidence="20" id="KW-1185">Reference proteome</keyword>
<feature type="transmembrane region" description="Helical" evidence="17">
    <location>
        <begin position="1222"/>
        <end position="1246"/>
    </location>
</feature>
<feature type="domain" description="Ion transport" evidence="18">
    <location>
        <begin position="1556"/>
        <end position="1802"/>
    </location>
</feature>
<dbReference type="Gene3D" id="1.20.120.350">
    <property type="entry name" value="Voltage-gated potassium channels. Chain C"/>
    <property type="match status" value="4"/>
</dbReference>
<organism evidence="19 20">
    <name type="scientific">Suillus luteus UH-Slu-Lm8-n1</name>
    <dbReference type="NCBI Taxonomy" id="930992"/>
    <lineage>
        <taxon>Eukaryota</taxon>
        <taxon>Fungi</taxon>
        <taxon>Dikarya</taxon>
        <taxon>Basidiomycota</taxon>
        <taxon>Agaricomycotina</taxon>
        <taxon>Agaricomycetes</taxon>
        <taxon>Agaricomycetidae</taxon>
        <taxon>Boletales</taxon>
        <taxon>Suillineae</taxon>
        <taxon>Suillaceae</taxon>
        <taxon>Suillus</taxon>
    </lineage>
</organism>
<feature type="transmembrane region" description="Helical" evidence="17">
    <location>
        <begin position="980"/>
        <end position="1003"/>
    </location>
</feature>
<feature type="transmembrane region" description="Helical" evidence="17">
    <location>
        <begin position="709"/>
        <end position="735"/>
    </location>
</feature>
<comment type="subcellular location">
    <subcellularLocation>
        <location evidence="1">Cell membrane</location>
        <topology evidence="1">Multi-pass membrane protein</topology>
    </subcellularLocation>
</comment>
<evidence type="ECO:0000256" key="14">
    <source>
        <dbReference type="ARBA" id="ARBA00061395"/>
    </source>
</evidence>
<feature type="domain" description="Ion transport" evidence="18">
    <location>
        <begin position="1220"/>
        <end position="1506"/>
    </location>
</feature>
<feature type="transmembrane region" description="Helical" evidence="17">
    <location>
        <begin position="1590"/>
        <end position="1609"/>
    </location>
</feature>
<keyword evidence="2" id="KW-0813">Transport</keyword>
<evidence type="ECO:0000313" key="20">
    <source>
        <dbReference type="Proteomes" id="UP000054485"/>
    </source>
</evidence>
<protein>
    <recommendedName>
        <fullName evidence="15">Calcium-channel protein CCH1</fullName>
    </recommendedName>
</protein>
<evidence type="ECO:0000256" key="8">
    <source>
        <dbReference type="ARBA" id="ARBA00022882"/>
    </source>
</evidence>
<evidence type="ECO:0000256" key="4">
    <source>
        <dbReference type="ARBA" id="ARBA00022568"/>
    </source>
</evidence>
<feature type="domain" description="Ion transport" evidence="18">
    <location>
        <begin position="511"/>
        <end position="746"/>
    </location>
</feature>
<dbReference type="SUPFAM" id="SSF81324">
    <property type="entry name" value="Voltage-gated potassium channels"/>
    <property type="match status" value="4"/>
</dbReference>
<feature type="region of interest" description="Disordered" evidence="16">
    <location>
        <begin position="241"/>
        <end position="261"/>
    </location>
</feature>
<evidence type="ECO:0000256" key="5">
    <source>
        <dbReference type="ARBA" id="ARBA00022673"/>
    </source>
</evidence>
<feature type="region of interest" description="Disordered" evidence="16">
    <location>
        <begin position="430"/>
        <end position="471"/>
    </location>
</feature>
<dbReference type="PANTHER" id="PTHR45628">
    <property type="entry name" value="VOLTAGE-DEPENDENT CALCIUM CHANNEL TYPE A SUBUNIT ALPHA-1"/>
    <property type="match status" value="1"/>
</dbReference>
<sequence>MDSQHLGGQHNPSLSHSTQSSSSSAIDLTITITGLATSSSAPPSPNPSPTLHPSVDGGHSVARRRTSWAKLDIGQDPLRPNLSLTMEAGPSRTPPRPFTPDENPVYSPNNGFFANTSTYDGNSIYNNLPYTAAQAGPSSASLMSTPESDLDSSKDGDDVHLTGTNSRWKYANGSWASADLNADSERRGGTPGPARRRTLRYSSSPSPLKRTGSAFRVMSKHLRRASLRVVNLSSHPLDNSIRLPDEDFDDGEYSPTQDSKEPFEEQWNEEQVFLSRKLTPLRGRTLGFLDSSSTFRLRLYRFLSHPWTEPLILCLIILNACVLISQASHSVLLPSEQSMPTPQKGFFRAWEDYVLFGLFILFTFEAVARICVSGFLLDPEVPVSAFFVSSTSPMTSTSTSRAGSSASGSLSRGLSLRPFYDRISRPFKLSETTPSRSMPDTVFGPSNLPHEASRQEKQAIVDEPSSRHLRNTSQPTFFSRALQSDQTPPDVISLPFRLNIDNARDKVYRNMPYLRQSWGRIDLIAILSFWLSFTLAMAGVERGSHHVAAFRAMSVLRIARLLAITSGTTTIMHSLKIARPLLTNVAYFVVFAAVLFSIIGIQSFKGSFRRKCYLQPTLGESQTQLSQSCGGYINSTTLNVSPYLQLDGTPGPAVKGYICPLGQVCQEGDNPYSGIQSFDNIYYAALQVVVVTSANGWSPIMYSIIDAEFFVSCFFFIVCILVLNIWLINLFVAVITNTFSAIRADTQKSAFGAAPLGPVVEEREEGWVDGKHVSQNNSLKEFYTHTRWCWVFLALASLVVQATASADMSNLHQQILDKSELVLTVAFDIEIIMRIVAELPAWRRFFKHGNNCLDLVLAVGSSVIQIPAIHNSELYPWLTIFQLGRFYRVILEFPRMKPLMLTVFGNLYGLANMTLFLLLVNLLAALVCVELIRGDMTDSTTLNFGQLWNSFLAVYQIFSSENWTNVMYDAADAEISLGQAVIVTVFLSSWFIFANFIVMQMFIAVIHENFSVAEETKKSKQASDYWAQHHPQIVTHNSWTRKLNPYRWIKPDPVRVKVENLPSNLVLPMQKTLVQDYGVIGQDNRNGTKPVPLKGAKHLPSKSLTMLQQLFSGTTNSNDVPLVALRQGRRNSTAVQDEETERYLDILAKASGGADTTENDHEEHSERKAQKADFIIDHPTYDRTFWLFSQEDRLRNMCQKVVKPAGGERLFGSPPSDVAHTLFQLLILLTVLGGIITEGIATPLYRRNYYIEHGMVRVTWFNIAEIAFGAPFLVEFIIKIIADGFLFTPNAYVKSIWNILDFIILIGILVNLSFTLIFVSGLTRSIHALKALRALRLVTLIEKMRNTFESLIISGAARILDAAVLAILYLIPFSVWGVNIFAGLMNECNDNSVQGIDGCTNEFVNTIYGTSFGYLAPRAWDNPSPSTTFSFDNFRSSMLILFEIVSLEGWIDVMSVAMSITGKNQQPQRNVSQINAIFFVVYNLLGGVVILTLFVSIIIGNFSSKTGSAFLTQPQREWIDLQKLIKRQKPSKRPQTRPTQLFRGWCYDRAIHKHGWWMRMMTCWFVVQIIVLMTQTFTVHEAVAKFQDDFSLIITTMYVIDITVRFYGVGWRSFRANGWNLFDVVVAGGSFITTLVVRFGYMGFVVEQLQKLFLVSIAFKLVQRTNSLNQLFKTVMASLPVILNLLGLWFILFIFFAIMYMEAFGLTKWYSAETHTQNYQSMGSALVMLAFMSTGEGWNQYMHDFTLAYPRCTIKSNRLVETDCGSTPWAFSLFIAWNLLSMYIFLNMFTGVVVQNFSYVFQSTGGAKVITREEIRSFKKTWAEYSNPKTGLLEQSRLVPFLGKLNGIFEVRIYPIEYSVPSIVSTCKDAAKIVTKEGTKEEEMTLNPRKINKVLTKIDFDVIRQRRAVYCRLFHEASIIDSHRKGISFTDMLFLLAHHKLIVDRDALELKDLIVRQRTNKLVSDLVNLDRVRSLLKMISLRRRYLAEREMTLSAQRDIPAIQVDPAPSTPPPLTRDITSPRSDHGRSDISPSSPTPSPRTLAPSPELNAWDHSFRSSLQRSRRISDVSMLSADMGHSYWRDSSLDIGDQADIMSSMQRSIWGGMLSVFKPGRLPEFRTQISCNKLQKRMLNLILLIQLMMDIMEHFADTDYIACVIPTINTLTCMVLNRNRCI</sequence>
<proteinExistence type="inferred from homology"/>
<feature type="region of interest" description="Disordered" evidence="16">
    <location>
        <begin position="180"/>
        <end position="213"/>
    </location>
</feature>
<feature type="transmembrane region" description="Helical" evidence="17">
    <location>
        <begin position="903"/>
        <end position="927"/>
    </location>
</feature>
<evidence type="ECO:0000313" key="19">
    <source>
        <dbReference type="EMBL" id="KIK46849.1"/>
    </source>
</evidence>
<dbReference type="GO" id="GO:0098703">
    <property type="term" value="P:calcium ion import across plasma membrane"/>
    <property type="evidence" value="ECO:0007669"/>
    <property type="project" value="TreeGrafter"/>
</dbReference>
<keyword evidence="12" id="KW-0325">Glycoprotein</keyword>
<feature type="transmembrane region" description="Helical" evidence="17">
    <location>
        <begin position="1621"/>
        <end position="1641"/>
    </location>
</feature>
<dbReference type="OrthoDB" id="416585at2759"/>
<feature type="domain" description="Ion transport" evidence="18">
    <location>
        <begin position="788"/>
        <end position="1017"/>
    </location>
</feature>
<feature type="region of interest" description="Disordered" evidence="16">
    <location>
        <begin position="1997"/>
        <end position="2048"/>
    </location>
</feature>
<dbReference type="EMBL" id="KN835154">
    <property type="protein sequence ID" value="KIK46849.1"/>
    <property type="molecule type" value="Genomic_DNA"/>
</dbReference>
<evidence type="ECO:0000256" key="16">
    <source>
        <dbReference type="SAM" id="MobiDB-lite"/>
    </source>
</evidence>
<comment type="similarity">
    <text evidence="14">Belongs to the calcium channel alpha-1 subunit (TC 1.A.1.11) family.</text>
</comment>
<evidence type="ECO:0000256" key="17">
    <source>
        <dbReference type="SAM" id="Phobius"/>
    </source>
</evidence>
<dbReference type="Pfam" id="PF00520">
    <property type="entry name" value="Ion_trans"/>
    <property type="match status" value="4"/>
</dbReference>
<feature type="region of interest" description="Disordered" evidence="16">
    <location>
        <begin position="134"/>
        <end position="165"/>
    </location>
</feature>
<keyword evidence="9 17" id="KW-1133">Transmembrane helix</keyword>
<evidence type="ECO:0000256" key="3">
    <source>
        <dbReference type="ARBA" id="ARBA00022475"/>
    </source>
</evidence>
<feature type="transmembrane region" description="Helical" evidence="17">
    <location>
        <begin position="1769"/>
        <end position="1794"/>
    </location>
</feature>
<feature type="transmembrane region" description="Helical" evidence="17">
    <location>
        <begin position="1439"/>
        <end position="1462"/>
    </location>
</feature>
<feature type="transmembrane region" description="Helical" evidence="17">
    <location>
        <begin position="581"/>
        <end position="601"/>
    </location>
</feature>
<feature type="transmembrane region" description="Helical" evidence="17">
    <location>
        <begin position="1556"/>
        <end position="1578"/>
    </location>
</feature>
<dbReference type="InterPro" id="IPR050599">
    <property type="entry name" value="VDCC_alpha-1_subunit"/>
</dbReference>
<reference evidence="20" key="2">
    <citation type="submission" date="2015-01" db="EMBL/GenBank/DDBJ databases">
        <title>Evolutionary Origins and Diversification of the Mycorrhizal Mutualists.</title>
        <authorList>
            <consortium name="DOE Joint Genome Institute"/>
            <consortium name="Mycorrhizal Genomics Consortium"/>
            <person name="Kohler A."/>
            <person name="Kuo A."/>
            <person name="Nagy L.G."/>
            <person name="Floudas D."/>
            <person name="Copeland A."/>
            <person name="Barry K.W."/>
            <person name="Cichocki N."/>
            <person name="Veneault-Fourrey C."/>
            <person name="LaButti K."/>
            <person name="Lindquist E.A."/>
            <person name="Lipzen A."/>
            <person name="Lundell T."/>
            <person name="Morin E."/>
            <person name="Murat C."/>
            <person name="Riley R."/>
            <person name="Ohm R."/>
            <person name="Sun H."/>
            <person name="Tunlid A."/>
            <person name="Henrissat B."/>
            <person name="Grigoriev I.V."/>
            <person name="Hibbett D.S."/>
            <person name="Martin F."/>
        </authorList>
    </citation>
    <scope>NUCLEOTIDE SEQUENCE [LARGE SCALE GENOMIC DNA]</scope>
    <source>
        <strain evidence="20">UH-Slu-Lm8-n1</strain>
    </source>
</reference>
<evidence type="ECO:0000256" key="9">
    <source>
        <dbReference type="ARBA" id="ARBA00022989"/>
    </source>
</evidence>
<feature type="transmembrane region" description="Helical" evidence="17">
    <location>
        <begin position="558"/>
        <end position="575"/>
    </location>
</feature>
<evidence type="ECO:0000256" key="11">
    <source>
        <dbReference type="ARBA" id="ARBA00023136"/>
    </source>
</evidence>
<evidence type="ECO:0000256" key="6">
    <source>
        <dbReference type="ARBA" id="ARBA00022692"/>
    </source>
</evidence>
<keyword evidence="4" id="KW-0109">Calcium transport</keyword>
<feature type="region of interest" description="Disordered" evidence="16">
    <location>
        <begin position="390"/>
        <end position="412"/>
    </location>
</feature>
<evidence type="ECO:0000256" key="15">
    <source>
        <dbReference type="ARBA" id="ARBA00067459"/>
    </source>
</evidence>
<feature type="transmembrane region" description="Helical" evidence="17">
    <location>
        <begin position="1681"/>
        <end position="1701"/>
    </location>
</feature>
<feature type="compositionally biased region" description="Low complexity" evidence="16">
    <location>
        <begin position="13"/>
        <end position="24"/>
    </location>
</feature>
<dbReference type="HOGENOM" id="CLU_000443_1_0_1"/>
<evidence type="ECO:0000256" key="1">
    <source>
        <dbReference type="ARBA" id="ARBA00004651"/>
    </source>
</evidence>
<feature type="compositionally biased region" description="Polar residues" evidence="16">
    <location>
        <begin position="136"/>
        <end position="147"/>
    </location>
</feature>
<evidence type="ECO:0000256" key="13">
    <source>
        <dbReference type="ARBA" id="ARBA00023303"/>
    </source>
</evidence>
<accession>A0A0D0BAU3</accession>
<dbReference type="Proteomes" id="UP000054485">
    <property type="component" value="Unassembled WGS sequence"/>
</dbReference>
<evidence type="ECO:0000256" key="10">
    <source>
        <dbReference type="ARBA" id="ARBA00023065"/>
    </source>
</evidence>
<dbReference type="PANTHER" id="PTHR45628:SF7">
    <property type="entry name" value="VOLTAGE-DEPENDENT CALCIUM CHANNEL TYPE A SUBUNIT ALPHA-1"/>
    <property type="match status" value="1"/>
</dbReference>
<dbReference type="GO" id="GO:0005891">
    <property type="term" value="C:voltage-gated calcium channel complex"/>
    <property type="evidence" value="ECO:0007669"/>
    <property type="project" value="TreeGrafter"/>
</dbReference>
<dbReference type="Gene3D" id="1.10.287.70">
    <property type="match status" value="4"/>
</dbReference>
<name>A0A0D0BAU3_9AGAM</name>